<dbReference type="Proteomes" id="UP000217696">
    <property type="component" value="Chromosome"/>
</dbReference>
<dbReference type="SUPFAM" id="SSF53328">
    <property type="entry name" value="Formyltransferase"/>
    <property type="match status" value="1"/>
</dbReference>
<feature type="active site" description="Proton donor" evidence="6">
    <location>
        <position position="109"/>
    </location>
</feature>
<feature type="binding site" evidence="6">
    <location>
        <position position="65"/>
    </location>
    <ligand>
        <name>(6R)-10-formyltetrahydrofolate</name>
        <dbReference type="ChEBI" id="CHEBI:195366"/>
    </ligand>
</feature>
<evidence type="ECO:0000256" key="2">
    <source>
        <dbReference type="ARBA" id="ARBA00022679"/>
    </source>
</evidence>
<dbReference type="GO" id="GO:0004644">
    <property type="term" value="F:phosphoribosylglycinamide formyltransferase activity"/>
    <property type="evidence" value="ECO:0007669"/>
    <property type="project" value="UniProtKB-UniRule"/>
</dbReference>
<evidence type="ECO:0000256" key="5">
    <source>
        <dbReference type="ARBA" id="ARBA00047664"/>
    </source>
</evidence>
<feature type="binding site" evidence="6">
    <location>
        <position position="107"/>
    </location>
    <ligand>
        <name>(6R)-10-formyltetrahydrofolate</name>
        <dbReference type="ChEBI" id="CHEBI:195366"/>
    </ligand>
</feature>
<gene>
    <name evidence="6 7" type="primary">purN</name>
    <name evidence="7" type="ORF">CB4_04119</name>
</gene>
<dbReference type="InterPro" id="IPR036477">
    <property type="entry name" value="Formyl_transf_N_sf"/>
</dbReference>
<feature type="binding site" evidence="6">
    <location>
        <begin position="90"/>
        <end position="93"/>
    </location>
    <ligand>
        <name>(6R)-10-formyltetrahydrofolate</name>
        <dbReference type="ChEBI" id="CHEBI:195366"/>
    </ligand>
</feature>
<name>A0A0U4WNT6_9BACL</name>
<proteinExistence type="inferred from homology"/>
<dbReference type="Gene3D" id="3.40.50.170">
    <property type="entry name" value="Formyl transferase, N-terminal domain"/>
    <property type="match status" value="1"/>
</dbReference>
<dbReference type="PANTHER" id="PTHR43369:SF2">
    <property type="entry name" value="PHOSPHORIBOSYLGLYCINAMIDE FORMYLTRANSFERASE"/>
    <property type="match status" value="1"/>
</dbReference>
<dbReference type="Pfam" id="PF00551">
    <property type="entry name" value="Formyl_trans_N"/>
    <property type="match status" value="1"/>
</dbReference>
<dbReference type="InterPro" id="IPR001555">
    <property type="entry name" value="GART_AS"/>
</dbReference>
<keyword evidence="2 6" id="KW-0808">Transferase</keyword>
<feature type="site" description="Raises pKa of active site His" evidence="6">
    <location>
        <position position="145"/>
    </location>
</feature>
<accession>A0A0U4WNT6</accession>
<organism evidence="7 8">
    <name type="scientific">Aneurinibacillus soli</name>
    <dbReference type="NCBI Taxonomy" id="1500254"/>
    <lineage>
        <taxon>Bacteria</taxon>
        <taxon>Bacillati</taxon>
        <taxon>Bacillota</taxon>
        <taxon>Bacilli</taxon>
        <taxon>Bacillales</taxon>
        <taxon>Paenibacillaceae</taxon>
        <taxon>Aneurinibacillus group</taxon>
        <taxon>Aneurinibacillus</taxon>
    </lineage>
</organism>
<dbReference type="UniPathway" id="UPA00074">
    <property type="reaction ID" value="UER00126"/>
</dbReference>
<evidence type="ECO:0000313" key="7">
    <source>
        <dbReference type="EMBL" id="BAU29865.1"/>
    </source>
</evidence>
<dbReference type="KEGG" id="asoc:CB4_04119"/>
<dbReference type="GO" id="GO:0005829">
    <property type="term" value="C:cytosol"/>
    <property type="evidence" value="ECO:0007669"/>
    <property type="project" value="TreeGrafter"/>
</dbReference>
<dbReference type="EMBL" id="AP017312">
    <property type="protein sequence ID" value="BAU29865.1"/>
    <property type="molecule type" value="Genomic_DNA"/>
</dbReference>
<dbReference type="GO" id="GO:0006189">
    <property type="term" value="P:'de novo' IMP biosynthetic process"/>
    <property type="evidence" value="ECO:0007669"/>
    <property type="project" value="UniProtKB-UniRule"/>
</dbReference>
<evidence type="ECO:0000256" key="3">
    <source>
        <dbReference type="ARBA" id="ARBA00022755"/>
    </source>
</evidence>
<dbReference type="FunFam" id="3.40.50.170:FF:000007">
    <property type="entry name" value="Phosphoribosylglycinamide formyltransferase"/>
    <property type="match status" value="1"/>
</dbReference>
<comment type="pathway">
    <text evidence="1 6">Purine metabolism; IMP biosynthesis via de novo pathway; N(2)-formyl-N(1)-(5-phospho-D-ribosyl)glycinamide from N(1)-(5-phospho-D-ribosyl)glycinamide (10-formyl THF route): step 1/1.</text>
</comment>
<protein>
    <recommendedName>
        <fullName evidence="6">Phosphoribosylglycinamide formyltransferase</fullName>
        <ecNumber evidence="6">2.1.2.2</ecNumber>
    </recommendedName>
    <alternativeName>
        <fullName evidence="6">5'-phosphoribosylglycinamide transformylase</fullName>
    </alternativeName>
    <alternativeName>
        <fullName evidence="6">GAR transformylase</fullName>
        <shortName evidence="6">GART</shortName>
    </alternativeName>
</protein>
<dbReference type="PANTHER" id="PTHR43369">
    <property type="entry name" value="PHOSPHORIBOSYLGLYCINAMIDE FORMYLTRANSFERASE"/>
    <property type="match status" value="1"/>
</dbReference>
<keyword evidence="3 6" id="KW-0658">Purine biosynthesis</keyword>
<comment type="function">
    <text evidence="6">Catalyzes the transfer of a formyl group from 10-formyltetrahydrofolate to 5-phospho-ribosyl-glycinamide (GAR), producing 5-phospho-ribosyl-N-formylglycinamide (FGAR) and tetrahydrofolate.</text>
</comment>
<dbReference type="InterPro" id="IPR004607">
    <property type="entry name" value="GART"/>
</dbReference>
<dbReference type="RefSeq" id="WP_096467504.1">
    <property type="nucleotide sequence ID" value="NZ_AP017312.1"/>
</dbReference>
<comment type="similarity">
    <text evidence="4 6">Belongs to the GART family.</text>
</comment>
<reference evidence="7 8" key="1">
    <citation type="submission" date="2015-12" db="EMBL/GenBank/DDBJ databases">
        <title>Genome sequence of Aneurinibacillus soli.</title>
        <authorList>
            <person name="Lee J.S."/>
            <person name="Lee K.C."/>
            <person name="Kim K.K."/>
            <person name="Lee B.W."/>
        </authorList>
    </citation>
    <scope>NUCLEOTIDE SEQUENCE [LARGE SCALE GENOMIC DNA]</scope>
    <source>
        <strain evidence="7 8">CB4</strain>
    </source>
</reference>
<feature type="binding site" evidence="6">
    <location>
        <begin position="11"/>
        <end position="13"/>
    </location>
    <ligand>
        <name>N(1)-(5-phospho-beta-D-ribosyl)glycinamide</name>
        <dbReference type="ChEBI" id="CHEBI:143788"/>
    </ligand>
</feature>
<evidence type="ECO:0000256" key="1">
    <source>
        <dbReference type="ARBA" id="ARBA00005054"/>
    </source>
</evidence>
<dbReference type="NCBIfam" id="TIGR00639">
    <property type="entry name" value="PurN"/>
    <property type="match status" value="1"/>
</dbReference>
<dbReference type="EC" id="2.1.2.2" evidence="6"/>
<evidence type="ECO:0000313" key="8">
    <source>
        <dbReference type="Proteomes" id="UP000217696"/>
    </source>
</evidence>
<dbReference type="InterPro" id="IPR002376">
    <property type="entry name" value="Formyl_transf_N"/>
</dbReference>
<dbReference type="OrthoDB" id="9806170at2"/>
<evidence type="ECO:0000256" key="4">
    <source>
        <dbReference type="ARBA" id="ARBA00038440"/>
    </source>
</evidence>
<keyword evidence="8" id="KW-1185">Reference proteome</keyword>
<dbReference type="HAMAP" id="MF_01930">
    <property type="entry name" value="PurN"/>
    <property type="match status" value="1"/>
</dbReference>
<dbReference type="AlphaFoldDB" id="A0A0U4WNT6"/>
<sequence length="201" mass="21970">MKLAVFASGSGSNFGAIMEAIENGTITGADIVLLVCDKPGAYVLERAAQYGIPTFVFQAKEYPDKVAFETEILRRLEEAGVERIILAGYMRLIGETLLRAYGGRMINLHPSLLPSFSGKDAIGQAFRYGVKVTGITVHFVDEGMDTGPIIAQRTVEVQQGDTEETLAARIHAEEHLLLPEVVQLLVNNRVQLDGRRVEIIA</sequence>
<dbReference type="PROSITE" id="PS00373">
    <property type="entry name" value="GART"/>
    <property type="match status" value="1"/>
</dbReference>
<evidence type="ECO:0000256" key="6">
    <source>
        <dbReference type="HAMAP-Rule" id="MF_01930"/>
    </source>
</evidence>
<comment type="catalytic activity">
    <reaction evidence="5 6">
        <text>N(1)-(5-phospho-beta-D-ribosyl)glycinamide + (6R)-10-formyltetrahydrofolate = N(2)-formyl-N(1)-(5-phospho-beta-D-ribosyl)glycinamide + (6S)-5,6,7,8-tetrahydrofolate + H(+)</text>
        <dbReference type="Rhea" id="RHEA:15053"/>
        <dbReference type="ChEBI" id="CHEBI:15378"/>
        <dbReference type="ChEBI" id="CHEBI:57453"/>
        <dbReference type="ChEBI" id="CHEBI:143788"/>
        <dbReference type="ChEBI" id="CHEBI:147286"/>
        <dbReference type="ChEBI" id="CHEBI:195366"/>
        <dbReference type="EC" id="2.1.2.2"/>
    </reaction>
</comment>
<dbReference type="CDD" id="cd08645">
    <property type="entry name" value="FMT_core_GART"/>
    <property type="match status" value="1"/>
</dbReference>